<evidence type="ECO:0000259" key="5">
    <source>
        <dbReference type="Pfam" id="PF00149"/>
    </source>
</evidence>
<dbReference type="SUPFAM" id="SSF56300">
    <property type="entry name" value="Metallo-dependent phosphatases"/>
    <property type="match status" value="1"/>
</dbReference>
<evidence type="ECO:0000256" key="3">
    <source>
        <dbReference type="ARBA" id="ARBA00023004"/>
    </source>
</evidence>
<evidence type="ECO:0000313" key="9">
    <source>
        <dbReference type="Proteomes" id="UP000255279"/>
    </source>
</evidence>
<gene>
    <name evidence="7" type="primary">cpdA</name>
    <name evidence="6" type="ORF">B0181_07320</name>
    <name evidence="7" type="ORF">NCTC10293_01442</name>
</gene>
<feature type="domain" description="Calcineurin-like phosphoesterase" evidence="5">
    <location>
        <begin position="18"/>
        <end position="224"/>
    </location>
</feature>
<dbReference type="STRING" id="34060.B0181_07320"/>
<dbReference type="Gene3D" id="3.60.21.10">
    <property type="match status" value="1"/>
</dbReference>
<dbReference type="OrthoDB" id="9784378at2"/>
<organism evidence="6 8">
    <name type="scientific">Moraxella caviae</name>
    <dbReference type="NCBI Taxonomy" id="34060"/>
    <lineage>
        <taxon>Bacteria</taxon>
        <taxon>Pseudomonadati</taxon>
        <taxon>Pseudomonadota</taxon>
        <taxon>Gammaproteobacteria</taxon>
        <taxon>Moraxellales</taxon>
        <taxon>Moraxellaceae</taxon>
        <taxon>Moraxella</taxon>
    </lineage>
</organism>
<dbReference type="GO" id="GO:0004114">
    <property type="term" value="F:3',5'-cyclic-nucleotide phosphodiesterase activity"/>
    <property type="evidence" value="ECO:0007669"/>
    <property type="project" value="UniProtKB-EC"/>
</dbReference>
<dbReference type="EC" id="3.1.4.17" evidence="7"/>
<keyword evidence="1" id="KW-0479">Metal-binding</keyword>
<dbReference type="PANTHER" id="PTHR42988:SF2">
    <property type="entry name" value="CYCLIC NUCLEOTIDE PHOSPHODIESTERASE CBUA0032-RELATED"/>
    <property type="match status" value="1"/>
</dbReference>
<dbReference type="InterPro" id="IPR029052">
    <property type="entry name" value="Metallo-depent_PP-like"/>
</dbReference>
<name>A0A1T0A0L1_9GAMM</name>
<keyword evidence="2 7" id="KW-0378">Hydrolase</keyword>
<dbReference type="PANTHER" id="PTHR42988">
    <property type="entry name" value="PHOSPHOHYDROLASE"/>
    <property type="match status" value="1"/>
</dbReference>
<evidence type="ECO:0000256" key="1">
    <source>
        <dbReference type="ARBA" id="ARBA00022723"/>
    </source>
</evidence>
<keyword evidence="8" id="KW-1185">Reference proteome</keyword>
<keyword evidence="3" id="KW-0408">Iron</keyword>
<dbReference type="Proteomes" id="UP000190435">
    <property type="component" value="Unassembled WGS sequence"/>
</dbReference>
<reference evidence="6 8" key="1">
    <citation type="submission" date="2017-02" db="EMBL/GenBank/DDBJ databases">
        <title>Draft genome sequence of Moraxella caviae CCUG 355 type strain.</title>
        <authorList>
            <person name="Engstrom-Jakobsson H."/>
            <person name="Salva-Serra F."/>
            <person name="Thorell K."/>
            <person name="Gonzales-Siles L."/>
            <person name="Karlsson R."/>
            <person name="Boulund F."/>
            <person name="Engstrand L."/>
            <person name="Moore E."/>
        </authorList>
    </citation>
    <scope>NUCLEOTIDE SEQUENCE [LARGE SCALE GENOMIC DNA]</scope>
    <source>
        <strain evidence="6 8">CCUG 355</strain>
    </source>
</reference>
<evidence type="ECO:0000313" key="8">
    <source>
        <dbReference type="Proteomes" id="UP000190435"/>
    </source>
</evidence>
<accession>A0A1T0A0L1</accession>
<dbReference type="AlphaFoldDB" id="A0A1T0A0L1"/>
<evidence type="ECO:0000313" key="6">
    <source>
        <dbReference type="EMBL" id="OOR89260.1"/>
    </source>
</evidence>
<reference evidence="7 9" key="2">
    <citation type="submission" date="2018-06" db="EMBL/GenBank/DDBJ databases">
        <authorList>
            <consortium name="Pathogen Informatics"/>
            <person name="Doyle S."/>
        </authorList>
    </citation>
    <scope>NUCLEOTIDE SEQUENCE [LARGE SCALE GENOMIC DNA]</scope>
    <source>
        <strain evidence="7 9">NCTC10293</strain>
    </source>
</reference>
<sequence>MNADFFPHILNSTQTHFTIAQISDLHLHDAPNSIAYERFLQLLSAAKQAKPDLLLLTGDLANDGNQAAYDWLFAELVKSQLPFVCLAGNHDVTIEKNAHLPFDERTFLPCAADARLASQHKIRLQFHPENPKNTENPTHAWQLLLLNSALPARADGALSKQTLAWLDETLAQDSTPACIALHHHPLPVRSAWIDAHRLKNADDFWQIIRHHTHARLVLCGHVHQAQTLIAPSTHACTLLTCPAASRQFLPKAHDFALDTAPIGLRIIRLTARDFTSEIWRVADGVISVE</sequence>
<dbReference type="EMBL" id="UGQE01000004">
    <property type="protein sequence ID" value="STZ13863.1"/>
    <property type="molecule type" value="Genomic_DNA"/>
</dbReference>
<evidence type="ECO:0000313" key="7">
    <source>
        <dbReference type="EMBL" id="STZ13863.1"/>
    </source>
</evidence>
<dbReference type="GO" id="GO:0046872">
    <property type="term" value="F:metal ion binding"/>
    <property type="evidence" value="ECO:0007669"/>
    <property type="project" value="UniProtKB-KW"/>
</dbReference>
<dbReference type="InterPro" id="IPR050884">
    <property type="entry name" value="CNP_phosphodiesterase-III"/>
</dbReference>
<evidence type="ECO:0000256" key="4">
    <source>
        <dbReference type="ARBA" id="ARBA00025742"/>
    </source>
</evidence>
<protein>
    <submittedName>
        <fullName evidence="7">3',5'-cyclic adenosine monophosphate phosphodiesterase CpdA</fullName>
        <ecNumber evidence="7">3.1.4.17</ecNumber>
    </submittedName>
</protein>
<dbReference type="EMBL" id="MUXU01000040">
    <property type="protein sequence ID" value="OOR89260.1"/>
    <property type="molecule type" value="Genomic_DNA"/>
</dbReference>
<dbReference type="InterPro" id="IPR004843">
    <property type="entry name" value="Calcineurin-like_PHP"/>
</dbReference>
<comment type="similarity">
    <text evidence="4">Belongs to the cyclic nucleotide phosphodiesterase class-III family.</text>
</comment>
<proteinExistence type="inferred from homology"/>
<evidence type="ECO:0000256" key="2">
    <source>
        <dbReference type="ARBA" id="ARBA00022801"/>
    </source>
</evidence>
<dbReference type="RefSeq" id="WP_078276858.1">
    <property type="nucleotide sequence ID" value="NZ_CAACXO010000021.1"/>
</dbReference>
<dbReference type="Pfam" id="PF00149">
    <property type="entry name" value="Metallophos"/>
    <property type="match status" value="1"/>
</dbReference>
<dbReference type="Proteomes" id="UP000255279">
    <property type="component" value="Unassembled WGS sequence"/>
</dbReference>